<evidence type="ECO:0000256" key="1">
    <source>
        <dbReference type="ARBA" id="ARBA00005615"/>
    </source>
</evidence>
<proteinExistence type="inferred from homology"/>
<dbReference type="STRING" id="861557.E3RNT1"/>
<comment type="catalytic activity">
    <reaction evidence="4">
        <text>alpha,alpha-trehalose + H2O = alpha-D-glucose + beta-D-glucose</text>
        <dbReference type="Rhea" id="RHEA:32675"/>
        <dbReference type="ChEBI" id="CHEBI:15377"/>
        <dbReference type="ChEBI" id="CHEBI:15903"/>
        <dbReference type="ChEBI" id="CHEBI:16551"/>
        <dbReference type="ChEBI" id="CHEBI:17925"/>
        <dbReference type="EC" id="3.2.1.28"/>
    </reaction>
</comment>
<evidence type="ECO:0000256" key="4">
    <source>
        <dbReference type="RuleBase" id="RU361180"/>
    </source>
</evidence>
<dbReference type="PANTHER" id="PTHR23403">
    <property type="entry name" value="TREHALASE"/>
    <property type="match status" value="1"/>
</dbReference>
<dbReference type="EMBL" id="GL534233">
    <property type="protein sequence ID" value="EFQ92637.1"/>
    <property type="molecule type" value="Genomic_DNA"/>
</dbReference>
<dbReference type="HOGENOM" id="CLU_318609_0_0_1"/>
<dbReference type="SUPFAM" id="SSF48208">
    <property type="entry name" value="Six-hairpin glycosidases"/>
    <property type="match status" value="1"/>
</dbReference>
<evidence type="ECO:0000256" key="5">
    <source>
        <dbReference type="SAM" id="MobiDB-lite"/>
    </source>
</evidence>
<evidence type="ECO:0000256" key="2">
    <source>
        <dbReference type="ARBA" id="ARBA00022801"/>
    </source>
</evidence>
<protein>
    <recommendedName>
        <fullName evidence="4">Trehalase</fullName>
        <ecNumber evidence="4">3.2.1.28</ecNumber>
    </recommendedName>
    <alternativeName>
        <fullName evidence="4">Alpha-trehalose glucohydrolase</fullName>
    </alternativeName>
</protein>
<dbReference type="Proteomes" id="UP000001067">
    <property type="component" value="Unassembled WGS sequence"/>
</dbReference>
<keyword evidence="2 4" id="KW-0378">Hydrolase</keyword>
<feature type="compositionally biased region" description="Basic and acidic residues" evidence="5">
    <location>
        <begin position="234"/>
        <end position="251"/>
    </location>
</feature>
<dbReference type="PRINTS" id="PR00744">
    <property type="entry name" value="GLHYDRLASE37"/>
</dbReference>
<feature type="compositionally biased region" description="Polar residues" evidence="5">
    <location>
        <begin position="254"/>
        <end position="275"/>
    </location>
</feature>
<dbReference type="InterPro" id="IPR008928">
    <property type="entry name" value="6-hairpin_glycosidase_sf"/>
</dbReference>
<evidence type="ECO:0000313" key="7">
    <source>
        <dbReference type="Proteomes" id="UP000001067"/>
    </source>
</evidence>
<organism evidence="7">
    <name type="scientific">Pyrenophora teres f. teres (strain 0-1)</name>
    <name type="common">Barley net blotch fungus</name>
    <name type="synonym">Drechslera teres f. teres</name>
    <dbReference type="NCBI Taxonomy" id="861557"/>
    <lineage>
        <taxon>Eukaryota</taxon>
        <taxon>Fungi</taxon>
        <taxon>Dikarya</taxon>
        <taxon>Ascomycota</taxon>
        <taxon>Pezizomycotina</taxon>
        <taxon>Dothideomycetes</taxon>
        <taxon>Pleosporomycetidae</taxon>
        <taxon>Pleosporales</taxon>
        <taxon>Pleosporineae</taxon>
        <taxon>Pleosporaceae</taxon>
        <taxon>Pyrenophora</taxon>
    </lineage>
</organism>
<accession>E3RNT1</accession>
<dbReference type="AlphaFoldDB" id="E3RNT1"/>
<feature type="region of interest" description="Disordered" evidence="5">
    <location>
        <begin position="231"/>
        <end position="290"/>
    </location>
</feature>
<dbReference type="InterPro" id="IPR001661">
    <property type="entry name" value="Glyco_hydro_37"/>
</dbReference>
<comment type="similarity">
    <text evidence="1 4">Belongs to the glycosyl hydrolase 37 family.</text>
</comment>
<dbReference type="OrthoDB" id="3542292at2759"/>
<keyword evidence="7" id="KW-1185">Reference proteome</keyword>
<dbReference type="Pfam" id="PF01204">
    <property type="entry name" value="Trehalase"/>
    <property type="match status" value="1"/>
</dbReference>
<keyword evidence="3 4" id="KW-0326">Glycosidase</keyword>
<evidence type="ECO:0000256" key="3">
    <source>
        <dbReference type="ARBA" id="ARBA00023295"/>
    </source>
</evidence>
<dbReference type="PANTHER" id="PTHR23403:SF1">
    <property type="entry name" value="TREHALASE"/>
    <property type="match status" value="1"/>
</dbReference>
<feature type="compositionally biased region" description="Basic and acidic residues" evidence="5">
    <location>
        <begin position="100"/>
        <end position="115"/>
    </location>
</feature>
<feature type="compositionally biased region" description="Polar residues" evidence="5">
    <location>
        <begin position="116"/>
        <end position="140"/>
    </location>
</feature>
<dbReference type="GO" id="GO:0005993">
    <property type="term" value="P:trehalose catabolic process"/>
    <property type="evidence" value="ECO:0007669"/>
    <property type="project" value="TreeGrafter"/>
</dbReference>
<dbReference type="PROSITE" id="PS00928">
    <property type="entry name" value="TREHALASE_2"/>
    <property type="match status" value="1"/>
</dbReference>
<dbReference type="KEGG" id="pte:PTT_10244"/>
<gene>
    <name evidence="6" type="ORF">PTT_10244</name>
</gene>
<dbReference type="eggNOG" id="KOG0602">
    <property type="taxonomic scope" value="Eukaryota"/>
</dbReference>
<dbReference type="Gene3D" id="1.50.10.10">
    <property type="match status" value="1"/>
</dbReference>
<dbReference type="EC" id="3.2.1.28" evidence="4"/>
<feature type="region of interest" description="Disordered" evidence="5">
    <location>
        <begin position="100"/>
        <end position="211"/>
    </location>
</feature>
<feature type="compositionally biased region" description="Polar residues" evidence="5">
    <location>
        <begin position="182"/>
        <end position="206"/>
    </location>
</feature>
<name>E3RNT1_PYRTT</name>
<reference evidence="6 7" key="1">
    <citation type="journal article" date="2010" name="Genome Biol.">
        <title>A first genome assembly of the barley fungal pathogen Pyrenophora teres f. teres.</title>
        <authorList>
            <person name="Ellwood S.R."/>
            <person name="Liu Z."/>
            <person name="Syme R.A."/>
            <person name="Lai Z."/>
            <person name="Hane J.K."/>
            <person name="Keiper F."/>
            <person name="Moffat C.S."/>
            <person name="Oliver R.P."/>
            <person name="Friesen T.L."/>
        </authorList>
    </citation>
    <scope>NUCLEOTIDE SEQUENCE [LARGE SCALE GENOMIC DNA]</scope>
    <source>
        <strain evidence="6 7">0-1</strain>
    </source>
</reference>
<evidence type="ECO:0000313" key="6">
    <source>
        <dbReference type="EMBL" id="EFQ92637.1"/>
    </source>
</evidence>
<dbReference type="InterPro" id="IPR018232">
    <property type="entry name" value="Glyco_hydro_37_CS"/>
</dbReference>
<feature type="compositionally biased region" description="Basic and acidic residues" evidence="5">
    <location>
        <begin position="141"/>
        <end position="155"/>
    </location>
</feature>
<dbReference type="InterPro" id="IPR012341">
    <property type="entry name" value="6hp_glycosidase-like_sf"/>
</dbReference>
<dbReference type="GO" id="GO:0004555">
    <property type="term" value="F:alpha,alpha-trehalase activity"/>
    <property type="evidence" value="ECO:0007669"/>
    <property type="project" value="UniProtKB-EC"/>
</dbReference>
<sequence length="913" mass="102651">MPGDDDAPPWGDVNPMRPERSQLLEEVFNTANTLEKGSSSLNAASQKWTKSLKPSKDHRGLVNACLDFPTDDLATVSNKQPELEEASALEKLRNRVADYRSRAKRMRTEREKAQIKTDQAAQTDEQMPRSTTDQAAQTDEYSLRRPSQEGEHGLDKPNPIGRSPIFPQSLSLNDSKREGLFSLQNTPKRQNMDTGVMHSSSQTVGFNQHDEPRSISGFRVAQESANVHPFIAPARRDAHRDEDYQSRHVDGRATQPSSPSVFPGTPRSTFMSPRTQPFAGPYGPFANRNDEPFRRPTTRPLNEVLSAFANLSRPIENNTALNDFLSTYFGQAGSELEEVPTDQLQTQPDFLDNVNSSVVQDFTRQVIDIWPDLTRRYVGAGNCSGCVNSFIPVNRTFVVAGGRFREPYYWDSFWIIEGLLRTQGSFTQIAENIIENFLDLVEDIGFVPNGARRYYENRSQPPLLTQMVRIYVEYTQNYTLLERALPILEQEYEFWVNNRTVTLERAGMNYSLNHYAVSNTQPRPESYYEDYVTANNATYFNAKGEEFNATQPLTESEMATLYSNLASGAESGHDYTARWLANPSDAATDTFFPLRSLNTIEIIPVDLNSILYHNEITIGEFYRRQGNHSAARQWAGRAAKRSEAMTALFWSSEHYSYFDYNLTSSSQNVYTLADNTSTPLALQGAPPGKQVWFQISQFYPFWTGAAPDSIKNDPKAMRRVYAGVEELLDSRAGGIAATNLETGQQWDEPNVWPPLQYILMEGLLNTPLEVSEEDDEQTTQDYVWTQDLALRLAQRYLDSLYCTWRVTGGATEEVPQLPDSQGNGTIFEKYADESTNAAGGGGEYTVVEGFGWSNGVLIWAVDQFGQSLTTPQCGNITAANIGGGSAKRKRSAVELSKRDAQWIKKTASSWLQY</sequence>